<dbReference type="PANTHER" id="PTHR36112:SF1">
    <property type="entry name" value="RIBOSOMAL RNA SMALL SUBUNIT METHYLTRANSFERASE J"/>
    <property type="match status" value="1"/>
</dbReference>
<reference evidence="1 2" key="1">
    <citation type="submission" date="2016-10" db="EMBL/GenBank/DDBJ databases">
        <authorList>
            <person name="de Groot N.N."/>
        </authorList>
    </citation>
    <scope>NUCLEOTIDE SEQUENCE [LARGE SCALE GENOMIC DNA]</scope>
    <source>
        <strain evidence="1 2">DSM 23995</strain>
    </source>
</reference>
<accession>A0A1I2A1S6</accession>
<keyword evidence="2" id="KW-1185">Reference proteome</keyword>
<keyword evidence="1" id="KW-0808">Transferase</keyword>
<dbReference type="RefSeq" id="WP_091657074.1">
    <property type="nucleotide sequence ID" value="NZ_FONT01000001.1"/>
</dbReference>
<gene>
    <name evidence="1" type="ORF">SAMN05192532_101586</name>
</gene>
<evidence type="ECO:0000313" key="2">
    <source>
        <dbReference type="Proteomes" id="UP000199516"/>
    </source>
</evidence>
<dbReference type="EMBL" id="FONT01000001">
    <property type="protein sequence ID" value="SFE37538.1"/>
    <property type="molecule type" value="Genomic_DNA"/>
</dbReference>
<sequence>MIISTRQRPTKDEVEEAQYLAKAWDAVYLERDKKSFRKWLNETRQCIYVVHDKADKLYHPSCEEPFYFHPSMSFLRIKRMMKGEPDPLIETIRGKAGMKVFDATLGFGSDSIVLSYVAGEEGQVIGMEKNPYISRIVQKGLQQWVEDLSAFNQAMRRVKVLTGESYKFLREQADQSFDYVYFDPMFEHTSDRSPHFRAIRPHAHYGRLQENDVKEALRVAKKCVVVKSSYPNQSIEKLGFSFHNRRSRSSFRYGIIEKKGRIT</sequence>
<protein>
    <submittedName>
        <fullName evidence="1">Putative SAM-dependent methyltransferase</fullName>
    </submittedName>
</protein>
<keyword evidence="1" id="KW-0489">Methyltransferase</keyword>
<organism evidence="1 2">
    <name type="scientific">Alteribacillus iranensis</name>
    <dbReference type="NCBI Taxonomy" id="930128"/>
    <lineage>
        <taxon>Bacteria</taxon>
        <taxon>Bacillati</taxon>
        <taxon>Bacillota</taxon>
        <taxon>Bacilli</taxon>
        <taxon>Bacillales</taxon>
        <taxon>Bacillaceae</taxon>
        <taxon>Alteribacillus</taxon>
    </lineage>
</organism>
<dbReference type="GO" id="GO:0008990">
    <property type="term" value="F:rRNA (guanine-N2-)-methyltransferase activity"/>
    <property type="evidence" value="ECO:0007669"/>
    <property type="project" value="InterPro"/>
</dbReference>
<dbReference type="Pfam" id="PF04445">
    <property type="entry name" value="SAM_MT"/>
    <property type="match status" value="1"/>
</dbReference>
<dbReference type="Gene3D" id="3.40.50.150">
    <property type="entry name" value="Vaccinia Virus protein VP39"/>
    <property type="match status" value="1"/>
</dbReference>
<dbReference type="AlphaFoldDB" id="A0A1I2A1S6"/>
<name>A0A1I2A1S6_9BACI</name>
<evidence type="ECO:0000313" key="1">
    <source>
        <dbReference type="EMBL" id="SFE37538.1"/>
    </source>
</evidence>
<dbReference type="InterPro" id="IPR007536">
    <property type="entry name" value="16SrRNA_methylTrfase_J"/>
</dbReference>
<dbReference type="Proteomes" id="UP000199516">
    <property type="component" value="Unassembled WGS sequence"/>
</dbReference>
<dbReference type="CDD" id="cd02440">
    <property type="entry name" value="AdoMet_MTases"/>
    <property type="match status" value="1"/>
</dbReference>
<dbReference type="STRING" id="930128.SAMN05192532_101586"/>
<proteinExistence type="predicted"/>
<dbReference type="PANTHER" id="PTHR36112">
    <property type="entry name" value="RIBOSOMAL RNA SMALL SUBUNIT METHYLTRANSFERASE J"/>
    <property type="match status" value="1"/>
</dbReference>
<dbReference type="InterPro" id="IPR029063">
    <property type="entry name" value="SAM-dependent_MTases_sf"/>
</dbReference>
<dbReference type="SUPFAM" id="SSF53335">
    <property type="entry name" value="S-adenosyl-L-methionine-dependent methyltransferases"/>
    <property type="match status" value="1"/>
</dbReference>
<dbReference type="OrthoDB" id="1653798at2"/>